<evidence type="ECO:0000313" key="1">
    <source>
        <dbReference type="EMBL" id="KAG2579883.1"/>
    </source>
</evidence>
<dbReference type="AlphaFoldDB" id="A0A8T0R4I7"/>
<dbReference type="EMBL" id="CM029048">
    <property type="protein sequence ID" value="KAG2579883.1"/>
    <property type="molecule type" value="Genomic_DNA"/>
</dbReference>
<name>A0A8T0R4I7_PANVG</name>
<gene>
    <name evidence="1" type="ORF">PVAP13_6NG312500</name>
</gene>
<reference evidence="1" key="1">
    <citation type="submission" date="2020-05" db="EMBL/GenBank/DDBJ databases">
        <title>WGS assembly of Panicum virgatum.</title>
        <authorList>
            <person name="Lovell J.T."/>
            <person name="Jenkins J."/>
            <person name="Shu S."/>
            <person name="Juenger T.E."/>
            <person name="Schmutz J."/>
        </authorList>
    </citation>
    <scope>NUCLEOTIDE SEQUENCE</scope>
    <source>
        <strain evidence="1">AP13</strain>
    </source>
</reference>
<dbReference type="Proteomes" id="UP000823388">
    <property type="component" value="Chromosome 6N"/>
</dbReference>
<accession>A0A8T0R4I7</accession>
<organism evidence="1 2">
    <name type="scientific">Panicum virgatum</name>
    <name type="common">Blackwell switchgrass</name>
    <dbReference type="NCBI Taxonomy" id="38727"/>
    <lineage>
        <taxon>Eukaryota</taxon>
        <taxon>Viridiplantae</taxon>
        <taxon>Streptophyta</taxon>
        <taxon>Embryophyta</taxon>
        <taxon>Tracheophyta</taxon>
        <taxon>Spermatophyta</taxon>
        <taxon>Magnoliopsida</taxon>
        <taxon>Liliopsida</taxon>
        <taxon>Poales</taxon>
        <taxon>Poaceae</taxon>
        <taxon>PACMAD clade</taxon>
        <taxon>Panicoideae</taxon>
        <taxon>Panicodae</taxon>
        <taxon>Paniceae</taxon>
        <taxon>Panicinae</taxon>
        <taxon>Panicum</taxon>
        <taxon>Panicum sect. Hiantes</taxon>
    </lineage>
</organism>
<comment type="caution">
    <text evidence="1">The sequence shown here is derived from an EMBL/GenBank/DDBJ whole genome shotgun (WGS) entry which is preliminary data.</text>
</comment>
<proteinExistence type="predicted"/>
<evidence type="ECO:0000313" key="2">
    <source>
        <dbReference type="Proteomes" id="UP000823388"/>
    </source>
</evidence>
<keyword evidence="2" id="KW-1185">Reference proteome</keyword>
<protein>
    <submittedName>
        <fullName evidence="1">Uncharacterized protein</fullName>
    </submittedName>
</protein>
<sequence>MPHNTVPLTRLEYVVPASPIRWSCSGGRFVRLWRNGISHYSEAQLRAKLLRALGSDKLETVWPIKKKVVLSILIINYPAYLPFVVKRFACNKLWEKLKIHNCWPRDARAFGHTPVHIRGFTTIILKMGLRHIHHEGTSRFNVDDDEDRDDDNGDHNCDLDHFNADKSADTIASPCLIVTWD</sequence>